<keyword evidence="3" id="KW-0449">Lipoprotein</keyword>
<proteinExistence type="predicted"/>
<protein>
    <submittedName>
        <fullName evidence="3">ABC-type transport auxiliary lipoprotein family protein</fullName>
    </submittedName>
</protein>
<evidence type="ECO:0000259" key="2">
    <source>
        <dbReference type="Pfam" id="PF03886"/>
    </source>
</evidence>
<reference evidence="3" key="1">
    <citation type="journal article" date="2022" name="ISME J.">
        <title>Identification of active gaseous-alkane degraders at natural gas seeps.</title>
        <authorList>
            <person name="Farhan Ul Haque M."/>
            <person name="Hernandez M."/>
            <person name="Crombie A.T."/>
            <person name="Murrell J.C."/>
        </authorList>
    </citation>
    <scope>NUCLEOTIDE SEQUENCE</scope>
    <source>
        <strain evidence="3">PC2</strain>
    </source>
</reference>
<comment type="caution">
    <text evidence="3">The sequence shown here is derived from an EMBL/GenBank/DDBJ whole genome shotgun (WGS) entry which is preliminary data.</text>
</comment>
<accession>A0ABS9Z6N2</accession>
<keyword evidence="4" id="KW-1185">Reference proteome</keyword>
<gene>
    <name evidence="3" type="ORF">K2U94_11230</name>
</gene>
<name>A0ABS9Z6N2_9HYPH</name>
<dbReference type="InterPro" id="IPR005586">
    <property type="entry name" value="ABC_trans_aux"/>
</dbReference>
<dbReference type="Gene3D" id="3.40.50.10610">
    <property type="entry name" value="ABC-type transport auxiliary lipoprotein component"/>
    <property type="match status" value="1"/>
</dbReference>
<dbReference type="Pfam" id="PF03886">
    <property type="entry name" value="ABC_trans_aux"/>
    <property type="match status" value="1"/>
</dbReference>
<keyword evidence="1" id="KW-0732">Signal</keyword>
<sequence length="207" mass="21621">MVSNTGTKTRRARGTRRKTAAVTALGAAFAFGLAGCASLSPPPQRFDLRAASARARPSSATFAVPTPTAYDPLDSNLIVVRSADGALSRSPGAEWADRLPSLLRGRIVQTFENAGLARQVAPFGNSAQYALPVEVRRFDIDAATHMAEVELTARLIAEDGGRIVAAKVFSASEPVAEIGGAAPPVALDQALSIVLARMIPWAASLGR</sequence>
<evidence type="ECO:0000313" key="4">
    <source>
        <dbReference type="Proteomes" id="UP001139104"/>
    </source>
</evidence>
<dbReference type="EMBL" id="JAIVFP010000001">
    <property type="protein sequence ID" value="MCI4683334.1"/>
    <property type="molecule type" value="Genomic_DNA"/>
</dbReference>
<organism evidence="3 4">
    <name type="scientific">Candidatus Rhodoblastus alkanivorans</name>
    <dbReference type="NCBI Taxonomy" id="2954117"/>
    <lineage>
        <taxon>Bacteria</taxon>
        <taxon>Pseudomonadati</taxon>
        <taxon>Pseudomonadota</taxon>
        <taxon>Alphaproteobacteria</taxon>
        <taxon>Hyphomicrobiales</taxon>
        <taxon>Rhodoblastaceae</taxon>
        <taxon>Rhodoblastus</taxon>
    </lineage>
</organism>
<dbReference type="RefSeq" id="WP_243067294.1">
    <property type="nucleotide sequence ID" value="NZ_JAIVFK010000041.1"/>
</dbReference>
<feature type="chain" id="PRO_5047096208" evidence="1">
    <location>
        <begin position="35"/>
        <end position="207"/>
    </location>
</feature>
<dbReference type="SUPFAM" id="SSF159594">
    <property type="entry name" value="XCC0632-like"/>
    <property type="match status" value="1"/>
</dbReference>
<feature type="signal peptide" evidence="1">
    <location>
        <begin position="1"/>
        <end position="34"/>
    </location>
</feature>
<dbReference type="Proteomes" id="UP001139104">
    <property type="component" value="Unassembled WGS sequence"/>
</dbReference>
<evidence type="ECO:0000256" key="1">
    <source>
        <dbReference type="SAM" id="SignalP"/>
    </source>
</evidence>
<evidence type="ECO:0000313" key="3">
    <source>
        <dbReference type="EMBL" id="MCI4683334.1"/>
    </source>
</evidence>
<feature type="domain" description="ABC-type transport auxiliary lipoprotein component" evidence="2">
    <location>
        <begin position="51"/>
        <end position="195"/>
    </location>
</feature>